<dbReference type="GO" id="GO:0031012">
    <property type="term" value="C:extracellular matrix"/>
    <property type="evidence" value="ECO:0007669"/>
    <property type="project" value="TreeGrafter"/>
</dbReference>
<dbReference type="GO" id="GO:0007339">
    <property type="term" value="P:binding of sperm to zona pellucida"/>
    <property type="evidence" value="ECO:0007669"/>
    <property type="project" value="TreeGrafter"/>
</dbReference>
<dbReference type="PANTHER" id="PTHR11576:SF26">
    <property type="entry name" value="ZONA PELLUCIDA GLYCOPROTEIN 3D TANDEM DUPLICATE 2"/>
    <property type="match status" value="1"/>
</dbReference>
<dbReference type="FunFam" id="2.60.40.4100:FF:000002">
    <property type="entry name" value="Zona pellucida sperm-binding protein 3"/>
    <property type="match status" value="1"/>
</dbReference>
<reference evidence="3" key="1">
    <citation type="submission" date="2025-08" db="UniProtKB">
        <authorList>
            <consortium name="Ensembl"/>
        </authorList>
    </citation>
    <scope>IDENTIFICATION</scope>
</reference>
<protein>
    <submittedName>
        <fullName evidence="3">Zona pellucida glycoprotein 3d tandem duplicate 2</fullName>
    </submittedName>
</protein>
<dbReference type="InterPro" id="IPR055356">
    <property type="entry name" value="ZP-N"/>
</dbReference>
<reference evidence="3" key="2">
    <citation type="submission" date="2025-09" db="UniProtKB">
        <authorList>
            <consortium name="Ensembl"/>
        </authorList>
    </citation>
    <scope>IDENTIFICATION</scope>
</reference>
<dbReference type="AlphaFoldDB" id="A0A3Q4GEF2"/>
<dbReference type="InterPro" id="IPR055355">
    <property type="entry name" value="ZP-C"/>
</dbReference>
<dbReference type="GeneTree" id="ENSGT01030000234567"/>
<dbReference type="Pfam" id="PF23344">
    <property type="entry name" value="ZP-N"/>
    <property type="match status" value="1"/>
</dbReference>
<dbReference type="GO" id="GO:0032190">
    <property type="term" value="F:acrosin binding"/>
    <property type="evidence" value="ECO:0007669"/>
    <property type="project" value="TreeGrafter"/>
</dbReference>
<organism evidence="3 4">
    <name type="scientific">Neolamprologus brichardi</name>
    <name type="common">Fairy cichlid</name>
    <name type="synonym">Lamprologus brichardi</name>
    <dbReference type="NCBI Taxonomy" id="32507"/>
    <lineage>
        <taxon>Eukaryota</taxon>
        <taxon>Metazoa</taxon>
        <taxon>Chordata</taxon>
        <taxon>Craniata</taxon>
        <taxon>Vertebrata</taxon>
        <taxon>Euteleostomi</taxon>
        <taxon>Actinopterygii</taxon>
        <taxon>Neopterygii</taxon>
        <taxon>Teleostei</taxon>
        <taxon>Neoteleostei</taxon>
        <taxon>Acanthomorphata</taxon>
        <taxon>Ovalentaria</taxon>
        <taxon>Cichlomorphae</taxon>
        <taxon>Cichliformes</taxon>
        <taxon>Cichlidae</taxon>
        <taxon>African cichlids</taxon>
        <taxon>Pseudocrenilabrinae</taxon>
        <taxon>Lamprologini</taxon>
        <taxon>Neolamprologus</taxon>
    </lineage>
</organism>
<feature type="domain" description="ZP" evidence="2">
    <location>
        <begin position="58"/>
        <end position="292"/>
    </location>
</feature>
<accession>A0A3Q4GEF2</accession>
<dbReference type="Pfam" id="PF00100">
    <property type="entry name" value="Zona_pellucida"/>
    <property type="match status" value="1"/>
</dbReference>
<dbReference type="Proteomes" id="UP000261580">
    <property type="component" value="Unassembled WGS sequence"/>
</dbReference>
<dbReference type="GO" id="GO:0035803">
    <property type="term" value="P:egg coat formation"/>
    <property type="evidence" value="ECO:0007669"/>
    <property type="project" value="TreeGrafter"/>
</dbReference>
<dbReference type="InterPro" id="IPR001507">
    <property type="entry name" value="ZP_dom"/>
</dbReference>
<evidence type="ECO:0000259" key="2">
    <source>
        <dbReference type="PROSITE" id="PS51034"/>
    </source>
</evidence>
<dbReference type="Gene3D" id="2.60.40.4100">
    <property type="entry name" value="Zona pellucida, ZP-C domain"/>
    <property type="match status" value="1"/>
</dbReference>
<dbReference type="GO" id="GO:2000344">
    <property type="term" value="P:positive regulation of acrosome reaction"/>
    <property type="evidence" value="ECO:0007669"/>
    <property type="project" value="TreeGrafter"/>
</dbReference>
<keyword evidence="1" id="KW-1015">Disulfide bond</keyword>
<evidence type="ECO:0000313" key="3">
    <source>
        <dbReference type="Ensembl" id="ENSNBRP00000007505.1"/>
    </source>
</evidence>
<dbReference type="PROSITE" id="PS51034">
    <property type="entry name" value="ZP_2"/>
    <property type="match status" value="1"/>
</dbReference>
<proteinExistence type="predicted"/>
<name>A0A3Q4GEF2_NEOBR</name>
<dbReference type="InterPro" id="IPR042235">
    <property type="entry name" value="ZP-C_dom"/>
</dbReference>
<keyword evidence="4" id="KW-1185">Reference proteome</keyword>
<dbReference type="Ensembl" id="ENSNBRT00000007716.1">
    <property type="protein sequence ID" value="ENSNBRP00000007505.1"/>
    <property type="gene ID" value="ENSNBRG00000005833.1"/>
</dbReference>
<dbReference type="Gene3D" id="2.60.40.3210">
    <property type="entry name" value="Zona pellucida, ZP-N domain"/>
    <property type="match status" value="1"/>
</dbReference>
<dbReference type="PANTHER" id="PTHR11576">
    <property type="entry name" value="ZONA PELLUCIDA SPERM-BINDING PROTEIN 3"/>
    <property type="match status" value="1"/>
</dbReference>
<dbReference type="SMART" id="SM00241">
    <property type="entry name" value="ZP"/>
    <property type="match status" value="1"/>
</dbReference>
<sequence length="335" mass="38258">LHLPVFVDSQVPLVDKEYFSPLRGTGVEPLPERVRDVLLPIPPKSTPPSVSDVSVKTTCKRTKMQVQVERSLLGTSEARSQLKLGTCTASKSTRDYLYFEYGLGMCGTKRTVVYSNTLRYDPPRLKGPIRRVVPFNLPVSCYFNYQYTYKIGYIPKVPIRKIFKRVKNGAKFKWERLSPSDQYVLGKPMYFQAEALPMSHDERLYIHSCYATPEKSHTFKLRFPVVRNFCMVESKGGRSRFIPYRNDAVRFSVDAFLFKGMMGQLYMHCIMSVSSSVPTPTAKSCNYDTKARWAELYGSDTVCSCCDSNCSSAASNVEEVIAEPRRIFEEIFDFD</sequence>
<evidence type="ECO:0000256" key="1">
    <source>
        <dbReference type="ARBA" id="ARBA00023157"/>
    </source>
</evidence>
<evidence type="ECO:0000313" key="4">
    <source>
        <dbReference type="Proteomes" id="UP000261580"/>
    </source>
</evidence>